<dbReference type="OrthoDB" id="9811557at2"/>
<keyword evidence="7" id="KW-1185">Reference proteome</keyword>
<dbReference type="InterPro" id="IPR016166">
    <property type="entry name" value="FAD-bd_PCMH"/>
</dbReference>
<evidence type="ECO:0000313" key="7">
    <source>
        <dbReference type="Proteomes" id="UP000595446"/>
    </source>
</evidence>
<dbReference type="GO" id="GO:0071949">
    <property type="term" value="F:FAD binding"/>
    <property type="evidence" value="ECO:0007669"/>
    <property type="project" value="InterPro"/>
</dbReference>
<dbReference type="Pfam" id="PF01565">
    <property type="entry name" value="FAD_binding_4"/>
    <property type="match status" value="1"/>
</dbReference>
<evidence type="ECO:0000256" key="1">
    <source>
        <dbReference type="ARBA" id="ARBA00001974"/>
    </source>
</evidence>
<dbReference type="SUPFAM" id="SSF55103">
    <property type="entry name" value="FAD-linked oxidases, C-terminal domain"/>
    <property type="match status" value="1"/>
</dbReference>
<evidence type="ECO:0000256" key="4">
    <source>
        <dbReference type="ARBA" id="ARBA00022827"/>
    </source>
</evidence>
<dbReference type="PANTHER" id="PTHR42934:SF2">
    <property type="entry name" value="GLYCOLATE OXIDASE SUBUNIT GLCD"/>
    <property type="match status" value="1"/>
</dbReference>
<dbReference type="Proteomes" id="UP000595446">
    <property type="component" value="Chromosome"/>
</dbReference>
<dbReference type="Gene3D" id="3.30.70.2740">
    <property type="match status" value="1"/>
</dbReference>
<proteinExistence type="inferred from homology"/>
<dbReference type="PANTHER" id="PTHR42934">
    <property type="entry name" value="GLYCOLATE OXIDASE SUBUNIT GLCD"/>
    <property type="match status" value="1"/>
</dbReference>
<dbReference type="FunFam" id="3.30.465.10:FF:000036">
    <property type="entry name" value="Putative FAD-linked oxidoreductase"/>
    <property type="match status" value="1"/>
</dbReference>
<dbReference type="InterPro" id="IPR016171">
    <property type="entry name" value="Vanillyl_alc_oxidase_C-sub2"/>
</dbReference>
<dbReference type="Gene3D" id="3.30.465.10">
    <property type="match status" value="1"/>
</dbReference>
<evidence type="ECO:0000256" key="2">
    <source>
        <dbReference type="ARBA" id="ARBA00008000"/>
    </source>
</evidence>
<dbReference type="EMBL" id="AP024237">
    <property type="protein sequence ID" value="BCO35036.1"/>
    <property type="molecule type" value="Genomic_DNA"/>
</dbReference>
<dbReference type="InterPro" id="IPR016164">
    <property type="entry name" value="FAD-linked_Oxase-like_C"/>
</dbReference>
<organism evidence="6 7">
    <name type="scientific">Mycobacterium heckeshornense</name>
    <dbReference type="NCBI Taxonomy" id="110505"/>
    <lineage>
        <taxon>Bacteria</taxon>
        <taxon>Bacillati</taxon>
        <taxon>Actinomycetota</taxon>
        <taxon>Actinomycetes</taxon>
        <taxon>Mycobacteriales</taxon>
        <taxon>Mycobacteriaceae</taxon>
        <taxon>Mycobacterium</taxon>
    </lineage>
</organism>
<keyword evidence="4" id="KW-0274">FAD</keyword>
<comment type="similarity">
    <text evidence="2">Belongs to the FAD-binding oxidoreductase/transferase type 4 family.</text>
</comment>
<keyword evidence="5" id="KW-0560">Oxidoreductase</keyword>
<dbReference type="AlphaFoldDB" id="A0A2G8B6D7"/>
<comment type="cofactor">
    <cofactor evidence="1">
        <name>FAD</name>
        <dbReference type="ChEBI" id="CHEBI:57692"/>
    </cofactor>
</comment>
<dbReference type="InterPro" id="IPR036318">
    <property type="entry name" value="FAD-bd_PCMH-like_sf"/>
</dbReference>
<dbReference type="PROSITE" id="PS51387">
    <property type="entry name" value="FAD_PCMH"/>
    <property type="match status" value="1"/>
</dbReference>
<gene>
    <name evidence="6" type="ORF">MHEC_14690</name>
</gene>
<sequence length="455" mass="47525">MGADVLASLIAELPDGMVVTDPAITEGYRQDRAFDPSAGKPMAVVRPRRTEEVQTIMRWASRHRVPVVPRGAGTGLSGGATAVDDGIVLSTEKMRDITVDPVTRTAVCQPGLLNAEVKKAVAEYGLWYPPDPSSYEICSIGGNIATNAGGLCCIKYGVTTDYVLGVQVVLADGTAVRLGGPRLKDVAGLSLTKLFVGSEGTLGVITEVTLRLVPPQQPSCTVVANFSSVQAAAEAVLAVTARIRPAMLEFMDSVAINAVEDKLRMGLDRGAAAMLLACSDERGRAGSEDAELMAGVFAEYGATEVFSTDDPEEGEAFVAARRFAIPAVEAKGPLLLEDVGVPLPALADLVTGVTRIAAEHQLMISVIAHAGDGNTHPLIVYDPADAAVADRAEAAYGEIMDLALRLGGTITGEHGVGRLKLPWLADQIGPDAMALNRRIKDALDPLGILNPGAGI</sequence>
<reference evidence="6 7" key="1">
    <citation type="submission" date="2020-12" db="EMBL/GenBank/DDBJ databases">
        <title>Complete genome sequence of Mycobacterium heckeshornense JCM 15655T, closely related to a pathogenic non-tuberculous mycobacterial species Mycobacterium xenopi.</title>
        <authorList>
            <person name="Yoshida M."/>
            <person name="Fukano H."/>
            <person name="Asakura T."/>
            <person name="Suzuki M."/>
            <person name="Hoshino Y."/>
        </authorList>
    </citation>
    <scope>NUCLEOTIDE SEQUENCE [LARGE SCALE GENOMIC DNA]</scope>
    <source>
        <strain evidence="6 7">JCM 15655</strain>
    </source>
</reference>
<accession>A0A2G8B6D7</accession>
<dbReference type="InterPro" id="IPR006094">
    <property type="entry name" value="Oxid_FAD_bind_N"/>
</dbReference>
<keyword evidence="3" id="KW-0285">Flavoprotein</keyword>
<dbReference type="STRING" id="110505.ACT16_11825"/>
<dbReference type="FunFam" id="1.10.45.10:FF:000001">
    <property type="entry name" value="D-lactate dehydrogenase mitochondrial"/>
    <property type="match status" value="1"/>
</dbReference>
<evidence type="ECO:0000313" key="6">
    <source>
        <dbReference type="EMBL" id="BCO35036.1"/>
    </source>
</evidence>
<dbReference type="SUPFAM" id="SSF56176">
    <property type="entry name" value="FAD-binding/transporter-associated domain-like"/>
    <property type="match status" value="1"/>
</dbReference>
<dbReference type="Gene3D" id="1.10.45.10">
    <property type="entry name" value="Vanillyl-alcohol Oxidase, Chain A, domain 4"/>
    <property type="match status" value="1"/>
</dbReference>
<dbReference type="Pfam" id="PF02913">
    <property type="entry name" value="FAD-oxidase_C"/>
    <property type="match status" value="1"/>
</dbReference>
<name>A0A2G8B6D7_9MYCO</name>
<dbReference type="RefSeq" id="WP_048891672.1">
    <property type="nucleotide sequence ID" value="NZ_AP024237.1"/>
</dbReference>
<dbReference type="FunFam" id="3.30.70.2740:FF:000001">
    <property type="entry name" value="D-lactate dehydrogenase mitochondrial"/>
    <property type="match status" value="1"/>
</dbReference>
<dbReference type="InterPro" id="IPR051914">
    <property type="entry name" value="FAD-linked_OxidoTrans_Type4"/>
</dbReference>
<evidence type="ECO:0000256" key="3">
    <source>
        <dbReference type="ARBA" id="ARBA00022630"/>
    </source>
</evidence>
<dbReference type="InterPro" id="IPR004113">
    <property type="entry name" value="FAD-bd_oxidored_4_C"/>
</dbReference>
<evidence type="ECO:0000256" key="5">
    <source>
        <dbReference type="ARBA" id="ARBA00023002"/>
    </source>
</evidence>
<dbReference type="GO" id="GO:0016491">
    <property type="term" value="F:oxidoreductase activity"/>
    <property type="evidence" value="ECO:0007669"/>
    <property type="project" value="UniProtKB-KW"/>
</dbReference>
<dbReference type="InterPro" id="IPR016169">
    <property type="entry name" value="FAD-bd_PCMH_sub2"/>
</dbReference>
<protein>
    <submittedName>
        <fullName evidence="6">Oxidoreductase</fullName>
    </submittedName>
</protein>